<evidence type="ECO:0000313" key="3">
    <source>
        <dbReference type="Proteomes" id="UP000070133"/>
    </source>
</evidence>
<proteinExistence type="predicted"/>
<feature type="compositionally biased region" description="Polar residues" evidence="1">
    <location>
        <begin position="39"/>
        <end position="55"/>
    </location>
</feature>
<dbReference type="EMBL" id="LFZN01000033">
    <property type="protein sequence ID" value="KXT03078.1"/>
    <property type="molecule type" value="Genomic_DNA"/>
</dbReference>
<keyword evidence="3" id="KW-1185">Reference proteome</keyword>
<dbReference type="Proteomes" id="UP000070133">
    <property type="component" value="Unassembled WGS sequence"/>
</dbReference>
<organism evidence="2 3">
    <name type="scientific">Pseudocercospora eumusae</name>
    <dbReference type="NCBI Taxonomy" id="321146"/>
    <lineage>
        <taxon>Eukaryota</taxon>
        <taxon>Fungi</taxon>
        <taxon>Dikarya</taxon>
        <taxon>Ascomycota</taxon>
        <taxon>Pezizomycotina</taxon>
        <taxon>Dothideomycetes</taxon>
        <taxon>Dothideomycetidae</taxon>
        <taxon>Mycosphaerellales</taxon>
        <taxon>Mycosphaerellaceae</taxon>
        <taxon>Pseudocercospora</taxon>
    </lineage>
</organism>
<feature type="region of interest" description="Disordered" evidence="1">
    <location>
        <begin position="160"/>
        <end position="179"/>
    </location>
</feature>
<name>A0A139HKS6_9PEZI</name>
<sequence>MSARAVGKLPIYRTTTDATEPSILQAKIDGNVRHPVESTAPQGSYEEQQDTNTSLAMMPADSFNKSNSSYESEQDHDANDAALPDIASKPAHESSDSESEGYVGSDDGDEADGIGADHDSDPDAMDLAPYLYLTPRPLTLMDGTMAQRKVFDIDLSAHPHPHPHPQIQSLSSGVASRPSPVGTWQSRSCLWKLPHQSS</sequence>
<comment type="caution">
    <text evidence="2">The sequence shown here is derived from an EMBL/GenBank/DDBJ whole genome shotgun (WGS) entry which is preliminary data.</text>
</comment>
<protein>
    <submittedName>
        <fullName evidence="2">Uncharacterized protein</fullName>
    </submittedName>
</protein>
<feature type="region of interest" description="Disordered" evidence="1">
    <location>
        <begin position="1"/>
        <end position="123"/>
    </location>
</feature>
<reference evidence="2 3" key="1">
    <citation type="submission" date="2015-07" db="EMBL/GenBank/DDBJ databases">
        <title>Comparative genomics of the Sigatoka disease complex on banana suggests a link between parallel evolutionary changes in Pseudocercospora fijiensis and Pseudocercospora eumusae and increased virulence on the banana host.</title>
        <authorList>
            <person name="Chang T.-C."/>
            <person name="Salvucci A."/>
            <person name="Crous P.W."/>
            <person name="Stergiopoulos I."/>
        </authorList>
    </citation>
    <scope>NUCLEOTIDE SEQUENCE [LARGE SCALE GENOMIC DNA]</scope>
    <source>
        <strain evidence="2 3">CBS 114824</strain>
    </source>
</reference>
<evidence type="ECO:0000256" key="1">
    <source>
        <dbReference type="SAM" id="MobiDB-lite"/>
    </source>
</evidence>
<gene>
    <name evidence="2" type="ORF">AC578_7747</name>
</gene>
<accession>A0A139HKS6</accession>
<dbReference type="AlphaFoldDB" id="A0A139HKS6"/>
<evidence type="ECO:0000313" key="2">
    <source>
        <dbReference type="EMBL" id="KXT03078.1"/>
    </source>
</evidence>